<reference evidence="3" key="1">
    <citation type="submission" date="2021-01" db="EMBL/GenBank/DDBJ databases">
        <authorList>
            <consortium name="Genoscope - CEA"/>
            <person name="William W."/>
        </authorList>
    </citation>
    <scope>NUCLEOTIDE SEQUENCE</scope>
</reference>
<dbReference type="AlphaFoldDB" id="A0A8S1MJP0"/>
<dbReference type="CDD" id="cd00038">
    <property type="entry name" value="CAP_ED"/>
    <property type="match status" value="2"/>
</dbReference>
<evidence type="ECO:0000313" key="3">
    <source>
        <dbReference type="EMBL" id="CAD8080937.1"/>
    </source>
</evidence>
<dbReference type="EMBL" id="CAJJDN010000041">
    <property type="protein sequence ID" value="CAD8080937.1"/>
    <property type="molecule type" value="Genomic_DNA"/>
</dbReference>
<protein>
    <recommendedName>
        <fullName evidence="2">Cyclic nucleotide-binding domain-containing protein</fullName>
    </recommendedName>
</protein>
<keyword evidence="1" id="KW-0175">Coiled coil</keyword>
<dbReference type="PROSITE" id="PS50042">
    <property type="entry name" value="CNMP_BINDING_3"/>
    <property type="match status" value="2"/>
</dbReference>
<accession>A0A8S1MJP0</accession>
<dbReference type="FunFam" id="2.60.120.10:FF:000289">
    <property type="entry name" value="Uncharacterized protein"/>
    <property type="match status" value="1"/>
</dbReference>
<dbReference type="Proteomes" id="UP000692954">
    <property type="component" value="Unassembled WGS sequence"/>
</dbReference>
<feature type="coiled-coil region" evidence="1">
    <location>
        <begin position="344"/>
        <end position="383"/>
    </location>
</feature>
<dbReference type="GO" id="GO:0005952">
    <property type="term" value="C:cAMP-dependent protein kinase complex"/>
    <property type="evidence" value="ECO:0007669"/>
    <property type="project" value="InterPro"/>
</dbReference>
<dbReference type="OrthoDB" id="21144at2759"/>
<dbReference type="GO" id="GO:0030552">
    <property type="term" value="F:cAMP binding"/>
    <property type="evidence" value="ECO:0007669"/>
    <property type="project" value="TreeGrafter"/>
</dbReference>
<dbReference type="PANTHER" id="PTHR11635">
    <property type="entry name" value="CAMP-DEPENDENT PROTEIN KINASE REGULATORY CHAIN"/>
    <property type="match status" value="1"/>
</dbReference>
<dbReference type="GO" id="GO:0034236">
    <property type="term" value="F:protein kinase A catalytic subunit binding"/>
    <property type="evidence" value="ECO:0007669"/>
    <property type="project" value="TreeGrafter"/>
</dbReference>
<feature type="domain" description="Cyclic nucleotide-binding" evidence="2">
    <location>
        <begin position="217"/>
        <end position="337"/>
    </location>
</feature>
<dbReference type="InterPro" id="IPR050503">
    <property type="entry name" value="cAMP-dep_PK_reg_su-like"/>
</dbReference>
<dbReference type="Pfam" id="PF00027">
    <property type="entry name" value="cNMP_binding"/>
    <property type="match status" value="1"/>
</dbReference>
<proteinExistence type="predicted"/>
<dbReference type="PANTHER" id="PTHR11635:SF152">
    <property type="entry name" value="CAMP-DEPENDENT PROTEIN KINASE TYPE I REGULATORY SUBUNIT-RELATED"/>
    <property type="match status" value="1"/>
</dbReference>
<dbReference type="GO" id="GO:0004862">
    <property type="term" value="F:cAMP-dependent protein kinase inhibitor activity"/>
    <property type="evidence" value="ECO:0007669"/>
    <property type="project" value="TreeGrafter"/>
</dbReference>
<evidence type="ECO:0000313" key="4">
    <source>
        <dbReference type="Proteomes" id="UP000692954"/>
    </source>
</evidence>
<feature type="domain" description="Cyclic nucleotide-binding" evidence="2">
    <location>
        <begin position="66"/>
        <end position="217"/>
    </location>
</feature>
<name>A0A8S1MJP0_9CILI</name>
<dbReference type="InterPro" id="IPR000595">
    <property type="entry name" value="cNMP-bd_dom"/>
</dbReference>
<gene>
    <name evidence="3" type="ORF">PSON_ATCC_30995.1.T0410129</name>
</gene>
<dbReference type="GO" id="GO:0005829">
    <property type="term" value="C:cytosol"/>
    <property type="evidence" value="ECO:0007669"/>
    <property type="project" value="TreeGrafter"/>
</dbReference>
<evidence type="ECO:0000256" key="1">
    <source>
        <dbReference type="SAM" id="Coils"/>
    </source>
</evidence>
<organism evidence="3 4">
    <name type="scientific">Paramecium sonneborni</name>
    <dbReference type="NCBI Taxonomy" id="65129"/>
    <lineage>
        <taxon>Eukaryota</taxon>
        <taxon>Sar</taxon>
        <taxon>Alveolata</taxon>
        <taxon>Ciliophora</taxon>
        <taxon>Intramacronucleata</taxon>
        <taxon>Oligohymenophorea</taxon>
        <taxon>Peniculida</taxon>
        <taxon>Parameciidae</taxon>
        <taxon>Paramecium</taxon>
    </lineage>
</organism>
<evidence type="ECO:0000259" key="2">
    <source>
        <dbReference type="PROSITE" id="PS50042"/>
    </source>
</evidence>
<sequence>MKQTNHKLKQTEQLLKLQQQNEELLAPVLEYFINRTSQNNGLVDSLLQIQFFKNSCPEGTQLHDFVTQAAKYAQYEQFCSGQIIFNYGEFGDKMYIILKGQAGVYIPKSKEQIEEELIQFNMKKSKRMLFIDDVLYENKENPFYYQDGVFLFHKVFQYISGQCFGDVALNSDQPRTASLIAISHNLHCISINRTQYKMMCDKAIQEQNKTLDLYTKILPGIQPFSITKFVQNLRPIKFASQSILWQKGDEPQYLFIIISGRVDIYMNIEDQKVIQNKSVSHNTFNIVLKKIVLSQITDGGIVGQEELIEELSQRKHNCQCIDNTIAYSMEAEVFRKIRKMFPDIINLLKEIQDQNNQYISLRKQQVLQSIQRYQQQIIKINQNQVKSKSFYEYLDLQKRYLGQSKVLRSDNKKLLTLSQSVKRNQEAFLYKYKDKSPQDYFMTNSELQSKIQEKQERLYYINNKNLQNKNFKSKLGLSLSNEIKNFKLNLSKSQSKFNQSEQNLENLINFQHLQYINDGSSLSPSSRKLLSMNQSPVNDSLKKKQMLLKKIQKSIKPSYKNNNSLTSRHLQSLHSQINFKKGIKTDQSFHNEQQQKQLFITSCRNKNENSHQSFPKLLLIENENN</sequence>
<keyword evidence="4" id="KW-1185">Reference proteome</keyword>
<comment type="caution">
    <text evidence="3">The sequence shown here is derived from an EMBL/GenBank/DDBJ whole genome shotgun (WGS) entry which is preliminary data.</text>
</comment>